<feature type="domain" description="Thiamine pyrophosphate enzyme N-terminal TPP-binding" evidence="2">
    <location>
        <begin position="3"/>
        <end position="103"/>
    </location>
</feature>
<comment type="similarity">
    <text evidence="1">Belongs to the TPP enzyme family.</text>
</comment>
<dbReference type="GO" id="GO:0030976">
    <property type="term" value="F:thiamine pyrophosphate binding"/>
    <property type="evidence" value="ECO:0007669"/>
    <property type="project" value="InterPro"/>
</dbReference>
<dbReference type="EMBL" id="UINC01147305">
    <property type="protein sequence ID" value="SVD38551.1"/>
    <property type="molecule type" value="Genomic_DNA"/>
</dbReference>
<dbReference type="GO" id="GO:0009097">
    <property type="term" value="P:isoleucine biosynthetic process"/>
    <property type="evidence" value="ECO:0007669"/>
    <property type="project" value="TreeGrafter"/>
</dbReference>
<gene>
    <name evidence="3" type="ORF">METZ01_LOCUS391405</name>
</gene>
<sequence>MVRLADYVVSFLEHVGVKDIFTISGGGSIFLNDALGQSNIKYVSCHHEQAVVMAAEAYARVSGNIGVSLVTSGPGGTNAITGVAGCWIDSVPNLIISGQVYLNQTIGNSGLRQLGIQEINII</sequence>
<evidence type="ECO:0000313" key="3">
    <source>
        <dbReference type="EMBL" id="SVD38551.1"/>
    </source>
</evidence>
<dbReference type="GO" id="GO:0009099">
    <property type="term" value="P:L-valine biosynthetic process"/>
    <property type="evidence" value="ECO:0007669"/>
    <property type="project" value="TreeGrafter"/>
</dbReference>
<accession>A0A382UY13</accession>
<dbReference type="GO" id="GO:0005948">
    <property type="term" value="C:acetolactate synthase complex"/>
    <property type="evidence" value="ECO:0007669"/>
    <property type="project" value="TreeGrafter"/>
</dbReference>
<feature type="non-terminal residue" evidence="3">
    <location>
        <position position="122"/>
    </location>
</feature>
<dbReference type="AlphaFoldDB" id="A0A382UY13"/>
<evidence type="ECO:0000259" key="2">
    <source>
        <dbReference type="Pfam" id="PF02776"/>
    </source>
</evidence>
<dbReference type="SUPFAM" id="SSF52518">
    <property type="entry name" value="Thiamin diphosphate-binding fold (THDP-binding)"/>
    <property type="match status" value="1"/>
</dbReference>
<dbReference type="InterPro" id="IPR012001">
    <property type="entry name" value="Thiamin_PyroP_enz_TPP-bd_dom"/>
</dbReference>
<dbReference type="InterPro" id="IPR045229">
    <property type="entry name" value="TPP_enz"/>
</dbReference>
<reference evidence="3" key="1">
    <citation type="submission" date="2018-05" db="EMBL/GenBank/DDBJ databases">
        <authorList>
            <person name="Lanie J.A."/>
            <person name="Ng W.-L."/>
            <person name="Kazmierczak K.M."/>
            <person name="Andrzejewski T.M."/>
            <person name="Davidsen T.M."/>
            <person name="Wayne K.J."/>
            <person name="Tettelin H."/>
            <person name="Glass J.I."/>
            <person name="Rusch D."/>
            <person name="Podicherti R."/>
            <person name="Tsui H.-C.T."/>
            <person name="Winkler M.E."/>
        </authorList>
    </citation>
    <scope>NUCLEOTIDE SEQUENCE</scope>
</reference>
<name>A0A382UY13_9ZZZZ</name>
<dbReference type="Pfam" id="PF02776">
    <property type="entry name" value="TPP_enzyme_N"/>
    <property type="match status" value="1"/>
</dbReference>
<dbReference type="InterPro" id="IPR029061">
    <property type="entry name" value="THDP-binding"/>
</dbReference>
<dbReference type="GO" id="GO:0003984">
    <property type="term" value="F:acetolactate synthase activity"/>
    <property type="evidence" value="ECO:0007669"/>
    <property type="project" value="TreeGrafter"/>
</dbReference>
<protein>
    <recommendedName>
        <fullName evidence="2">Thiamine pyrophosphate enzyme N-terminal TPP-binding domain-containing protein</fullName>
    </recommendedName>
</protein>
<dbReference type="Gene3D" id="3.40.50.970">
    <property type="match status" value="1"/>
</dbReference>
<dbReference type="GO" id="GO:0050660">
    <property type="term" value="F:flavin adenine dinucleotide binding"/>
    <property type="evidence" value="ECO:0007669"/>
    <property type="project" value="TreeGrafter"/>
</dbReference>
<evidence type="ECO:0000256" key="1">
    <source>
        <dbReference type="ARBA" id="ARBA00007812"/>
    </source>
</evidence>
<organism evidence="3">
    <name type="scientific">marine metagenome</name>
    <dbReference type="NCBI Taxonomy" id="408172"/>
    <lineage>
        <taxon>unclassified sequences</taxon>
        <taxon>metagenomes</taxon>
        <taxon>ecological metagenomes</taxon>
    </lineage>
</organism>
<dbReference type="CDD" id="cd07035">
    <property type="entry name" value="TPP_PYR_POX_like"/>
    <property type="match status" value="1"/>
</dbReference>
<dbReference type="PANTHER" id="PTHR18968">
    <property type="entry name" value="THIAMINE PYROPHOSPHATE ENZYMES"/>
    <property type="match status" value="1"/>
</dbReference>
<dbReference type="PANTHER" id="PTHR18968:SF13">
    <property type="entry name" value="ACETOLACTATE SYNTHASE CATALYTIC SUBUNIT, MITOCHONDRIAL"/>
    <property type="match status" value="1"/>
</dbReference>
<proteinExistence type="inferred from homology"/>